<dbReference type="InterPro" id="IPR029479">
    <property type="entry name" value="Nitroreductase"/>
</dbReference>
<reference evidence="3" key="1">
    <citation type="submission" date="2016-08" db="EMBL/GenBank/DDBJ databases">
        <authorList>
            <person name="Seilhamer J.J."/>
        </authorList>
    </citation>
    <scope>NUCLEOTIDE SEQUENCE</scope>
    <source>
        <strain evidence="3">86-1</strain>
    </source>
</reference>
<evidence type="ECO:0000259" key="2">
    <source>
        <dbReference type="Pfam" id="PF00881"/>
    </source>
</evidence>
<dbReference type="EMBL" id="FMJC01000002">
    <property type="protein sequence ID" value="SCM72516.1"/>
    <property type="molecule type" value="Genomic_DNA"/>
</dbReference>
<protein>
    <recommendedName>
        <fullName evidence="2">Nitroreductase domain-containing protein</fullName>
    </recommendedName>
</protein>
<proteinExistence type="predicted"/>
<dbReference type="PANTHER" id="PTHR43745">
    <property type="entry name" value="NITROREDUCTASE MJ1384-RELATED"/>
    <property type="match status" value="1"/>
</dbReference>
<evidence type="ECO:0000256" key="1">
    <source>
        <dbReference type="SAM" id="SignalP"/>
    </source>
</evidence>
<dbReference type="AlphaFoldDB" id="A0A212L4R9"/>
<dbReference type="InterPro" id="IPR000415">
    <property type="entry name" value="Nitroreductase-like"/>
</dbReference>
<name>A0A212L4R9_9BACT</name>
<keyword evidence="1" id="KW-0732">Signal</keyword>
<feature type="signal peptide" evidence="1">
    <location>
        <begin position="1"/>
        <end position="30"/>
    </location>
</feature>
<accession>A0A212L4R9</accession>
<organism evidence="3">
    <name type="scientific">uncultured Desulfovibrio sp</name>
    <dbReference type="NCBI Taxonomy" id="167968"/>
    <lineage>
        <taxon>Bacteria</taxon>
        <taxon>Pseudomonadati</taxon>
        <taxon>Thermodesulfobacteriota</taxon>
        <taxon>Desulfovibrionia</taxon>
        <taxon>Desulfovibrionales</taxon>
        <taxon>Desulfovibrionaceae</taxon>
        <taxon>Desulfovibrio</taxon>
        <taxon>environmental samples</taxon>
    </lineage>
</organism>
<dbReference type="PANTHER" id="PTHR43745:SF2">
    <property type="entry name" value="NITROREDUCTASE MJ1384-RELATED"/>
    <property type="match status" value="1"/>
</dbReference>
<feature type="chain" id="PRO_5013324406" description="Nitroreductase domain-containing protein" evidence="1">
    <location>
        <begin position="31"/>
        <end position="207"/>
    </location>
</feature>
<dbReference type="GO" id="GO:0016491">
    <property type="term" value="F:oxidoreductase activity"/>
    <property type="evidence" value="ECO:0007669"/>
    <property type="project" value="InterPro"/>
</dbReference>
<evidence type="ECO:0000313" key="3">
    <source>
        <dbReference type="EMBL" id="SCM72516.1"/>
    </source>
</evidence>
<dbReference type="Gene3D" id="3.40.109.10">
    <property type="entry name" value="NADH Oxidase"/>
    <property type="match status" value="1"/>
</dbReference>
<dbReference type="InterPro" id="IPR052544">
    <property type="entry name" value="Bacteriocin_Proc_Enz"/>
</dbReference>
<sequence>MIRSIRLGLAFCLSMASLALLPPASTSALAAEASARSMELPAPDKTGGMPLMQALAQRRSTKSGFNGAPLPAQQLSDLLWAAWGVNREDGRRTAPSAMNKQEVQVFVALDNGVWRYEPRHSLTMVLEGDWRAKLGGGSLVLLYAAPTASRWSGMHVGSIYQNVGLFCASAGLGGFVHASNSSALDGTLPLPEGWSVLIVQSVGSLKK</sequence>
<dbReference type="Pfam" id="PF00881">
    <property type="entry name" value="Nitroreductase"/>
    <property type="match status" value="1"/>
</dbReference>
<dbReference type="SUPFAM" id="SSF55469">
    <property type="entry name" value="FMN-dependent nitroreductase-like"/>
    <property type="match status" value="1"/>
</dbReference>
<dbReference type="RefSeq" id="WP_179980250.1">
    <property type="nucleotide sequence ID" value="NZ_LT608333.1"/>
</dbReference>
<gene>
    <name evidence="3" type="ORF">KL86DES1_20669</name>
</gene>
<feature type="domain" description="Nitroreductase" evidence="2">
    <location>
        <begin position="55"/>
        <end position="203"/>
    </location>
</feature>